<dbReference type="Proteomes" id="UP000886700">
    <property type="component" value="Unplaced"/>
</dbReference>
<dbReference type="GeneID" id="101835424"/>
<reference evidence="5" key="1">
    <citation type="submission" date="2025-08" db="UniProtKB">
        <authorList>
            <consortium name="RefSeq"/>
        </authorList>
    </citation>
    <scope>IDENTIFICATION</scope>
    <source>
        <tissue evidence="5">Liver</tissue>
    </source>
</reference>
<dbReference type="RefSeq" id="XP_005073896.1">
    <property type="nucleotide sequence ID" value="XM_005073839.3"/>
</dbReference>
<organism evidence="4 5">
    <name type="scientific">Mesocricetus auratus</name>
    <name type="common">Golden hamster</name>
    <dbReference type="NCBI Taxonomy" id="10036"/>
    <lineage>
        <taxon>Eukaryota</taxon>
        <taxon>Metazoa</taxon>
        <taxon>Chordata</taxon>
        <taxon>Craniata</taxon>
        <taxon>Vertebrata</taxon>
        <taxon>Euteleostomi</taxon>
        <taxon>Mammalia</taxon>
        <taxon>Eutheria</taxon>
        <taxon>Euarchontoglires</taxon>
        <taxon>Glires</taxon>
        <taxon>Rodentia</taxon>
        <taxon>Myomorpha</taxon>
        <taxon>Muroidea</taxon>
        <taxon>Cricetidae</taxon>
        <taxon>Cricetinae</taxon>
        <taxon>Mesocricetus</taxon>
    </lineage>
</organism>
<keyword evidence="2 3" id="KW-0416">Keratin</keyword>
<dbReference type="GO" id="GO:0045095">
    <property type="term" value="C:keratin filament"/>
    <property type="evidence" value="ECO:0007669"/>
    <property type="project" value="UniProtKB-UniRule"/>
</dbReference>
<accession>A0A1U7Q9K7</accession>
<dbReference type="Pfam" id="PF05287">
    <property type="entry name" value="PMG"/>
    <property type="match status" value="1"/>
</dbReference>
<evidence type="ECO:0000313" key="4">
    <source>
        <dbReference type="Proteomes" id="UP000886700"/>
    </source>
</evidence>
<comment type="subunit">
    <text evidence="3">Interacts with hair keratins.</text>
</comment>
<gene>
    <name evidence="5" type="primary">LOC101835424</name>
</gene>
<keyword evidence="4" id="KW-1185">Reference proteome</keyword>
<dbReference type="eggNOG" id="ENOG502STG2">
    <property type="taxonomic scope" value="Eukaryota"/>
</dbReference>
<dbReference type="InterPro" id="IPR007951">
    <property type="entry name" value="KRTAP_PMG"/>
</dbReference>
<dbReference type="AlphaFoldDB" id="A0A1U7Q9K7"/>
<evidence type="ECO:0000256" key="3">
    <source>
        <dbReference type="RuleBase" id="RU369044"/>
    </source>
</evidence>
<evidence type="ECO:0000256" key="2">
    <source>
        <dbReference type="ARBA" id="ARBA00022744"/>
    </source>
</evidence>
<comment type="function">
    <text evidence="1 3">In the hair cortex, hair keratin intermediate filaments are embedded in an interfilamentous matrix, consisting of hair keratin-associated proteins (KRTAP), which are essential for the formation of a rigid and resistant hair shaft through their extensive disulfide bond cross-linking with abundant cysteine residues of hair keratins. The matrix proteins include the high-sulfur and high-glycine-tyrosine keratins.</text>
</comment>
<name>A0A1U7Q9K7_MESAU</name>
<evidence type="ECO:0000256" key="1">
    <source>
        <dbReference type="ARBA" id="ARBA00003327"/>
    </source>
</evidence>
<evidence type="ECO:0000313" key="5">
    <source>
        <dbReference type="RefSeq" id="XP_005073896.1"/>
    </source>
</evidence>
<protein>
    <recommendedName>
        <fullName evidence="3">Keratin-associated protein</fullName>
    </recommendedName>
</protein>
<dbReference type="OrthoDB" id="9626821at2759"/>
<comment type="similarity">
    <text evidence="3">Belongs to the PMG family.</text>
</comment>
<sequence length="175" mass="19107">MSHSCCSGRFSSRSYGGQLHYPYSSCGSSYPCHLIYSTNFCSPRTYHLGSSLHSGCRQSCFRPIRCQTSHVVHSSCQRPCYSSRVSSLCSPCRTTYSGSQHFGSSSCHSLGYGSRSFYTSGCGLSGFRPVSYGVRGYPSFGYGSGFCHPTYVTSRNFHSSCHRPTCGSAIQRSSC</sequence>
<dbReference type="KEGG" id="maua:101835424"/>
<proteinExistence type="inferred from homology"/>
<dbReference type="GO" id="GO:0005829">
    <property type="term" value="C:cytosol"/>
    <property type="evidence" value="ECO:0007669"/>
    <property type="project" value="UniProtKB-ARBA"/>
</dbReference>